<organism evidence="3 4">
    <name type="scientific">Helicobacter winghamensis</name>
    <dbReference type="NCBI Taxonomy" id="157268"/>
    <lineage>
        <taxon>Bacteria</taxon>
        <taxon>Pseudomonadati</taxon>
        <taxon>Campylobacterota</taxon>
        <taxon>Epsilonproteobacteria</taxon>
        <taxon>Campylobacterales</taxon>
        <taxon>Helicobacteraceae</taxon>
        <taxon>Helicobacter</taxon>
    </lineage>
</organism>
<dbReference type="PANTHER" id="PTHR43581:SF4">
    <property type="entry name" value="ATP_GTP PHOSPHATASE"/>
    <property type="match status" value="1"/>
</dbReference>
<accession>A0A2N3PJI4</accession>
<gene>
    <name evidence="3" type="ORF">BCM31_04755</name>
</gene>
<dbReference type="STRING" id="556267.HWAG_00217"/>
<dbReference type="InterPro" id="IPR027417">
    <property type="entry name" value="P-loop_NTPase"/>
</dbReference>
<dbReference type="Proteomes" id="UP000233350">
    <property type="component" value="Unassembled WGS sequence"/>
</dbReference>
<evidence type="ECO:0000313" key="4">
    <source>
        <dbReference type="Proteomes" id="UP000233350"/>
    </source>
</evidence>
<dbReference type="Gene3D" id="3.40.50.300">
    <property type="entry name" value="P-loop containing nucleotide triphosphate hydrolases"/>
    <property type="match status" value="1"/>
</dbReference>
<dbReference type="EMBL" id="MBPK01000032">
    <property type="protein sequence ID" value="PKT81176.1"/>
    <property type="molecule type" value="Genomic_DNA"/>
</dbReference>
<proteinExistence type="predicted"/>
<dbReference type="InterPro" id="IPR041685">
    <property type="entry name" value="AAA_GajA/Old/RecF-like"/>
</dbReference>
<evidence type="ECO:0000259" key="1">
    <source>
        <dbReference type="Pfam" id="PF13175"/>
    </source>
</evidence>
<sequence length="356" mass="41803">MIKEIGIKNFRGIKDISLKDFSKINIFVGKANMRKTSILEALYLYLSDHPESITDILEFRGIVSDEDCFQSFFYDYNLQEMIVLNEGKREIKIHSCNDIYTNILVDNSQQKHQENIEITFNDMSIKGINTIIFDYSNNEIIERIKISRKQANPFQMQFQNELKLKLNKAQKALHKKAEFICEDNAYNKTLRNNVKDIFLSARKRRDLMEKIRNFFNDIEDITMLGNKIVVQKEGLDTLLNLRLMGSGFQKIFAIILSVLKNRKYILIDEIENGLHFKDINSLLQIILDDDTKAQFFITTHNEEILKHLNSLLENKGTENLVSIFKVYEDAKQNIKTGRYSQENFIFNTNHNNEMRD</sequence>
<dbReference type="GO" id="GO:0016887">
    <property type="term" value="F:ATP hydrolysis activity"/>
    <property type="evidence" value="ECO:0007669"/>
    <property type="project" value="InterPro"/>
</dbReference>
<comment type="caution">
    <text evidence="3">The sequence shown here is derived from an EMBL/GenBank/DDBJ whole genome shotgun (WGS) entry which is preliminary data.</text>
</comment>
<dbReference type="PANTHER" id="PTHR43581">
    <property type="entry name" value="ATP/GTP PHOSPHATASE"/>
    <property type="match status" value="1"/>
</dbReference>
<evidence type="ECO:0000313" key="3">
    <source>
        <dbReference type="EMBL" id="PKT81176.1"/>
    </source>
</evidence>
<dbReference type="GO" id="GO:0005524">
    <property type="term" value="F:ATP binding"/>
    <property type="evidence" value="ECO:0007669"/>
    <property type="project" value="InterPro"/>
</dbReference>
<dbReference type="AlphaFoldDB" id="A0A2N3PJI4"/>
<name>A0A2N3PJI4_9HELI</name>
<dbReference type="Pfam" id="PF13175">
    <property type="entry name" value="AAA_15"/>
    <property type="match status" value="1"/>
</dbReference>
<dbReference type="Pfam" id="PF13304">
    <property type="entry name" value="AAA_21"/>
    <property type="match status" value="1"/>
</dbReference>
<keyword evidence="4" id="KW-1185">Reference proteome</keyword>
<protein>
    <submittedName>
        <fullName evidence="3">Uncharacterized protein</fullName>
    </submittedName>
</protein>
<dbReference type="InterPro" id="IPR051396">
    <property type="entry name" value="Bact_Antivir_Def_Nuclease"/>
</dbReference>
<dbReference type="InterPro" id="IPR003959">
    <property type="entry name" value="ATPase_AAA_core"/>
</dbReference>
<evidence type="ECO:0000259" key="2">
    <source>
        <dbReference type="Pfam" id="PF13304"/>
    </source>
</evidence>
<feature type="domain" description="ATPase AAA-type core" evidence="2">
    <location>
        <begin position="217"/>
        <end position="305"/>
    </location>
</feature>
<dbReference type="SUPFAM" id="SSF52540">
    <property type="entry name" value="P-loop containing nucleoside triphosphate hydrolases"/>
    <property type="match status" value="1"/>
</dbReference>
<reference evidence="3 4" key="1">
    <citation type="submission" date="2016-07" db="EMBL/GenBank/DDBJ databases">
        <title>Detection of Helicobacter winghamensis from caecal content of red fox (Vulpes vulpes).</title>
        <authorList>
            <person name="Zanoni R.G."/>
            <person name="Florio D."/>
            <person name="Caffara M."/>
            <person name="Renzi M."/>
            <person name="Parisi A."/>
            <person name="Pasquali F."/>
            <person name="Manfreda G."/>
        </authorList>
    </citation>
    <scope>NUCLEOTIDE SEQUENCE [LARGE SCALE GENOMIC DNA]</scope>
    <source>
        <strain evidence="3 4">295_13</strain>
    </source>
</reference>
<feature type="domain" description="Endonuclease GajA/Old nuclease/RecF-like AAA" evidence="1">
    <location>
        <begin position="1"/>
        <end position="142"/>
    </location>
</feature>